<dbReference type="SUPFAM" id="SSF53756">
    <property type="entry name" value="UDP-Glycosyltransferase/glycogen phosphorylase"/>
    <property type="match status" value="1"/>
</dbReference>
<name>A0A3S8R320_9FLAO</name>
<evidence type="ECO:0000259" key="1">
    <source>
        <dbReference type="Pfam" id="PF00534"/>
    </source>
</evidence>
<dbReference type="Gene3D" id="3.40.50.2000">
    <property type="entry name" value="Glycogen Phosphorylase B"/>
    <property type="match status" value="2"/>
</dbReference>
<dbReference type="Proteomes" id="UP000274593">
    <property type="component" value="Chromosome"/>
</dbReference>
<dbReference type="RefSeq" id="WP_125066093.1">
    <property type="nucleotide sequence ID" value="NZ_CP032548.1"/>
</dbReference>
<dbReference type="Pfam" id="PF00534">
    <property type="entry name" value="Glycos_transf_1"/>
    <property type="match status" value="1"/>
</dbReference>
<protein>
    <submittedName>
        <fullName evidence="2">Glycosyltransferase family 1 protein</fullName>
    </submittedName>
</protein>
<sequence>MDSNLVVVHTHFHNRRTGVTRSIENVLPQLKKLCTTYLYGYGIEGEKITTSKLKELLFSKEDIVVHCHRNNEILKMLWYKVLGAKFKLVATRHAETEPSGFTKLLLKKSDEVITLTSSMHKSLRIPNVKVPHGVDTNLFIPNPEKKLSNIAQKNIILCTGRVRKAKGQKILLEAVVPKLKENKDWALVVVGKVDKPPFLEELKEIAEKNKVKSQVYFIDETSDIVSYYQAATISVVPSFTEGFSLVCAEAMACGNTVVATNNVGVHSELITDLESGYLFTSGNIVELQEIITNLISKKLPHLGDNARNEIEENWSAQKEAEGLVEVYKEINKKS</sequence>
<accession>A0A3S8R320</accession>
<dbReference type="InterPro" id="IPR001296">
    <property type="entry name" value="Glyco_trans_1"/>
</dbReference>
<dbReference type="CDD" id="cd03801">
    <property type="entry name" value="GT4_PimA-like"/>
    <property type="match status" value="1"/>
</dbReference>
<dbReference type="EMBL" id="CP032548">
    <property type="protein sequence ID" value="AZJ34243.1"/>
    <property type="molecule type" value="Genomic_DNA"/>
</dbReference>
<proteinExistence type="predicted"/>
<dbReference type="PANTHER" id="PTHR12526:SF627">
    <property type="entry name" value="D-RHAMNOSYLTRANSFERASE WBPZ"/>
    <property type="match status" value="1"/>
</dbReference>
<evidence type="ECO:0000313" key="2">
    <source>
        <dbReference type="EMBL" id="AZJ34243.1"/>
    </source>
</evidence>
<reference evidence="2 3" key="1">
    <citation type="submission" date="2018-09" db="EMBL/GenBank/DDBJ databases">
        <title>Insights into the microbiota of Asian seabass (Lates calcarifer) with tenacibaculosis symptoms and description of sp. nov. Tenacibaculum singaporense.</title>
        <authorList>
            <person name="Miyake S."/>
            <person name="Soh M."/>
            <person name="Azman M.N."/>
            <person name="Ngoh S.Y."/>
            <person name="Orban L."/>
        </authorList>
    </citation>
    <scope>NUCLEOTIDE SEQUENCE [LARGE SCALE GENOMIC DNA]</scope>
    <source>
        <strain evidence="2 3">DSM 106434</strain>
    </source>
</reference>
<evidence type="ECO:0000313" key="3">
    <source>
        <dbReference type="Proteomes" id="UP000274593"/>
    </source>
</evidence>
<feature type="domain" description="Glycosyl transferase family 1" evidence="1">
    <location>
        <begin position="147"/>
        <end position="308"/>
    </location>
</feature>
<dbReference type="KEGG" id="tsig:D6T69_01340"/>
<organism evidence="2 3">
    <name type="scientific">Tenacibaculum singaporense</name>
    <dbReference type="NCBI Taxonomy" id="2358479"/>
    <lineage>
        <taxon>Bacteria</taxon>
        <taxon>Pseudomonadati</taxon>
        <taxon>Bacteroidota</taxon>
        <taxon>Flavobacteriia</taxon>
        <taxon>Flavobacteriales</taxon>
        <taxon>Flavobacteriaceae</taxon>
        <taxon>Tenacibaculum</taxon>
    </lineage>
</organism>
<keyword evidence="3" id="KW-1185">Reference proteome</keyword>
<gene>
    <name evidence="2" type="ORF">D6T69_01340</name>
</gene>
<dbReference type="PANTHER" id="PTHR12526">
    <property type="entry name" value="GLYCOSYLTRANSFERASE"/>
    <property type="match status" value="1"/>
</dbReference>
<keyword evidence="2" id="KW-0808">Transferase</keyword>
<dbReference type="GO" id="GO:0016757">
    <property type="term" value="F:glycosyltransferase activity"/>
    <property type="evidence" value="ECO:0007669"/>
    <property type="project" value="InterPro"/>
</dbReference>
<dbReference type="AlphaFoldDB" id="A0A3S8R320"/>